<evidence type="ECO:0000259" key="5">
    <source>
        <dbReference type="PROSITE" id="PS50977"/>
    </source>
</evidence>
<dbReference type="Pfam" id="PF00440">
    <property type="entry name" value="TetR_N"/>
    <property type="match status" value="1"/>
</dbReference>
<accession>A0A933L1U9</accession>
<dbReference type="InterPro" id="IPR009057">
    <property type="entry name" value="Homeodomain-like_sf"/>
</dbReference>
<dbReference type="PROSITE" id="PS50977">
    <property type="entry name" value="HTH_TETR_2"/>
    <property type="match status" value="1"/>
</dbReference>
<evidence type="ECO:0000256" key="4">
    <source>
        <dbReference type="PROSITE-ProRule" id="PRU00335"/>
    </source>
</evidence>
<evidence type="ECO:0000256" key="2">
    <source>
        <dbReference type="ARBA" id="ARBA00023125"/>
    </source>
</evidence>
<dbReference type="InterPro" id="IPR036271">
    <property type="entry name" value="Tet_transcr_reg_TetR-rel_C_sf"/>
</dbReference>
<dbReference type="InterPro" id="IPR011075">
    <property type="entry name" value="TetR_C"/>
</dbReference>
<dbReference type="PRINTS" id="PR00455">
    <property type="entry name" value="HTHTETR"/>
</dbReference>
<sequence length="221" mass="24330">MGRSANIRIPKFRRRAEARPDEVLDAALALFVEKGFAASRVEDIATRAGLSKGAVYLYFPSKEAILEGLVRRAVLPIANNALGFIENYSGDPRLVIGTVMKMIAGRLSDPKMAAIPRLLMREIIHFPEFAQMYRREVLDRVVPAVQALIANGIAEGYLRPVDPELTVRSIVGPIMLHMLMAEIFGMTPAGGLSLDRLVDNHLTILFDGLSAPASDRRFMAT</sequence>
<organism evidence="6 7">
    <name type="scientific">Devosia nanyangense</name>
    <dbReference type="NCBI Taxonomy" id="1228055"/>
    <lineage>
        <taxon>Bacteria</taxon>
        <taxon>Pseudomonadati</taxon>
        <taxon>Pseudomonadota</taxon>
        <taxon>Alphaproteobacteria</taxon>
        <taxon>Hyphomicrobiales</taxon>
        <taxon>Devosiaceae</taxon>
        <taxon>Devosia</taxon>
    </lineage>
</organism>
<dbReference type="SUPFAM" id="SSF46689">
    <property type="entry name" value="Homeodomain-like"/>
    <property type="match status" value="1"/>
</dbReference>
<reference evidence="6" key="1">
    <citation type="submission" date="2020-07" db="EMBL/GenBank/DDBJ databases">
        <title>Huge and variable diversity of episymbiotic CPR bacteria and DPANN archaea in groundwater ecosystems.</title>
        <authorList>
            <person name="He C.Y."/>
            <person name="Keren R."/>
            <person name="Whittaker M."/>
            <person name="Farag I.F."/>
            <person name="Doudna J."/>
            <person name="Cate J.H.D."/>
            <person name="Banfield J.F."/>
        </authorList>
    </citation>
    <scope>NUCLEOTIDE SEQUENCE</scope>
    <source>
        <strain evidence="6">NC_groundwater_1586_Pr3_B-0.1um_66_15</strain>
    </source>
</reference>
<gene>
    <name evidence="6" type="ORF">HY834_03015</name>
</gene>
<dbReference type="PANTHER" id="PTHR30055">
    <property type="entry name" value="HTH-TYPE TRANSCRIPTIONAL REGULATOR RUTR"/>
    <property type="match status" value="1"/>
</dbReference>
<dbReference type="Pfam" id="PF16859">
    <property type="entry name" value="TetR_C_11"/>
    <property type="match status" value="1"/>
</dbReference>
<evidence type="ECO:0000256" key="3">
    <source>
        <dbReference type="ARBA" id="ARBA00023163"/>
    </source>
</evidence>
<dbReference type="GO" id="GO:0000976">
    <property type="term" value="F:transcription cis-regulatory region binding"/>
    <property type="evidence" value="ECO:0007669"/>
    <property type="project" value="TreeGrafter"/>
</dbReference>
<keyword evidence="2 4" id="KW-0238">DNA-binding</keyword>
<dbReference type="GO" id="GO:0003700">
    <property type="term" value="F:DNA-binding transcription factor activity"/>
    <property type="evidence" value="ECO:0007669"/>
    <property type="project" value="TreeGrafter"/>
</dbReference>
<dbReference type="PANTHER" id="PTHR30055:SF196">
    <property type="entry name" value="HTH-TYPE TRANSCRIPTIONAL REGULATOR RUTR"/>
    <property type="match status" value="1"/>
</dbReference>
<comment type="caution">
    <text evidence="6">The sequence shown here is derived from an EMBL/GenBank/DDBJ whole genome shotgun (WGS) entry which is preliminary data.</text>
</comment>
<dbReference type="InterPro" id="IPR001647">
    <property type="entry name" value="HTH_TetR"/>
</dbReference>
<dbReference type="InterPro" id="IPR050109">
    <property type="entry name" value="HTH-type_TetR-like_transc_reg"/>
</dbReference>
<evidence type="ECO:0000256" key="1">
    <source>
        <dbReference type="ARBA" id="ARBA00023015"/>
    </source>
</evidence>
<feature type="DNA-binding region" description="H-T-H motif" evidence="4">
    <location>
        <begin position="40"/>
        <end position="59"/>
    </location>
</feature>
<keyword evidence="3" id="KW-0804">Transcription</keyword>
<keyword evidence="1" id="KW-0805">Transcription regulation</keyword>
<dbReference type="Gene3D" id="1.10.357.10">
    <property type="entry name" value="Tetracycline Repressor, domain 2"/>
    <property type="match status" value="1"/>
</dbReference>
<proteinExistence type="predicted"/>
<dbReference type="AlphaFoldDB" id="A0A933L1U9"/>
<name>A0A933L1U9_9HYPH</name>
<protein>
    <submittedName>
        <fullName evidence="6">TetR/AcrR family transcriptional regulator</fullName>
    </submittedName>
</protein>
<evidence type="ECO:0000313" key="7">
    <source>
        <dbReference type="Proteomes" id="UP000782610"/>
    </source>
</evidence>
<evidence type="ECO:0000313" key="6">
    <source>
        <dbReference type="EMBL" id="MBI4920695.1"/>
    </source>
</evidence>
<feature type="domain" description="HTH tetR-type" evidence="5">
    <location>
        <begin position="17"/>
        <end position="77"/>
    </location>
</feature>
<dbReference type="EMBL" id="JACRAF010000008">
    <property type="protein sequence ID" value="MBI4920695.1"/>
    <property type="molecule type" value="Genomic_DNA"/>
</dbReference>
<dbReference type="SUPFAM" id="SSF48498">
    <property type="entry name" value="Tetracyclin repressor-like, C-terminal domain"/>
    <property type="match status" value="1"/>
</dbReference>
<dbReference type="Proteomes" id="UP000782610">
    <property type="component" value="Unassembled WGS sequence"/>
</dbReference>
<dbReference type="FunFam" id="1.10.10.60:FF:000141">
    <property type="entry name" value="TetR family transcriptional regulator"/>
    <property type="match status" value="1"/>
</dbReference>